<keyword evidence="4" id="KW-1003">Cell membrane</keyword>
<keyword evidence="5 12" id="KW-0812">Transmembrane</keyword>
<dbReference type="InterPro" id="IPR038377">
    <property type="entry name" value="Na/Glc_symporter_sf"/>
</dbReference>
<evidence type="ECO:0000256" key="1">
    <source>
        <dbReference type="ARBA" id="ARBA00004651"/>
    </source>
</evidence>
<evidence type="ECO:0000256" key="6">
    <source>
        <dbReference type="ARBA" id="ARBA00022989"/>
    </source>
</evidence>
<keyword evidence="3" id="KW-0813">Transport</keyword>
<comment type="similarity">
    <text evidence="2 11">Belongs to the sodium:solute symporter (SSF) (TC 2.A.21) family.</text>
</comment>
<evidence type="ECO:0000256" key="10">
    <source>
        <dbReference type="ARBA" id="ARBA00023201"/>
    </source>
</evidence>
<feature type="transmembrane region" description="Helical" evidence="12">
    <location>
        <begin position="170"/>
        <end position="189"/>
    </location>
</feature>
<evidence type="ECO:0000256" key="5">
    <source>
        <dbReference type="ARBA" id="ARBA00022692"/>
    </source>
</evidence>
<keyword evidence="10" id="KW-0739">Sodium transport</keyword>
<dbReference type="InterPro" id="IPR051163">
    <property type="entry name" value="Sodium:Solute_Symporter_SSF"/>
</dbReference>
<feature type="transmembrane region" description="Helical" evidence="12">
    <location>
        <begin position="80"/>
        <end position="101"/>
    </location>
</feature>
<comment type="subcellular location">
    <subcellularLocation>
        <location evidence="1">Cell membrane</location>
        <topology evidence="1">Multi-pass membrane protein</topology>
    </subcellularLocation>
</comment>
<organism evidence="13 14">
    <name type="scientific">Cymbomonas tetramitiformis</name>
    <dbReference type="NCBI Taxonomy" id="36881"/>
    <lineage>
        <taxon>Eukaryota</taxon>
        <taxon>Viridiplantae</taxon>
        <taxon>Chlorophyta</taxon>
        <taxon>Pyramimonadophyceae</taxon>
        <taxon>Pyramimonadales</taxon>
        <taxon>Pyramimonadaceae</taxon>
        <taxon>Cymbomonas</taxon>
    </lineage>
</organism>
<gene>
    <name evidence="13" type="ORF">CYMTET_18509</name>
</gene>
<evidence type="ECO:0000256" key="12">
    <source>
        <dbReference type="SAM" id="Phobius"/>
    </source>
</evidence>
<dbReference type="GO" id="GO:0015293">
    <property type="term" value="F:symporter activity"/>
    <property type="evidence" value="ECO:0007669"/>
    <property type="project" value="TreeGrafter"/>
</dbReference>
<dbReference type="Gene3D" id="1.20.1730.10">
    <property type="entry name" value="Sodium/glucose cotransporter"/>
    <property type="match status" value="1"/>
</dbReference>
<evidence type="ECO:0000313" key="13">
    <source>
        <dbReference type="EMBL" id="KAK3273242.1"/>
    </source>
</evidence>
<keyword evidence="9 12" id="KW-0472">Membrane</keyword>
<evidence type="ECO:0000256" key="8">
    <source>
        <dbReference type="ARBA" id="ARBA00023065"/>
    </source>
</evidence>
<proteinExistence type="inferred from homology"/>
<dbReference type="GO" id="GO:0005886">
    <property type="term" value="C:plasma membrane"/>
    <property type="evidence" value="ECO:0007669"/>
    <property type="project" value="UniProtKB-SubCell"/>
</dbReference>
<dbReference type="PANTHER" id="PTHR42985:SF40">
    <property type="entry name" value="LD47995P-RELATED"/>
    <property type="match status" value="1"/>
</dbReference>
<keyword evidence="6 12" id="KW-1133">Transmembrane helix</keyword>
<dbReference type="EMBL" id="LGRX02008586">
    <property type="protein sequence ID" value="KAK3273242.1"/>
    <property type="molecule type" value="Genomic_DNA"/>
</dbReference>
<evidence type="ECO:0000256" key="2">
    <source>
        <dbReference type="ARBA" id="ARBA00006434"/>
    </source>
</evidence>
<keyword evidence="8" id="KW-0406">Ion transport</keyword>
<evidence type="ECO:0000256" key="11">
    <source>
        <dbReference type="RuleBase" id="RU362091"/>
    </source>
</evidence>
<evidence type="ECO:0000313" key="14">
    <source>
        <dbReference type="Proteomes" id="UP001190700"/>
    </source>
</evidence>
<dbReference type="PROSITE" id="PS50283">
    <property type="entry name" value="NA_SOLUT_SYMP_3"/>
    <property type="match status" value="1"/>
</dbReference>
<evidence type="ECO:0000256" key="9">
    <source>
        <dbReference type="ARBA" id="ARBA00023136"/>
    </source>
</evidence>
<dbReference type="AlphaFoldDB" id="A0AAE0L643"/>
<dbReference type="GO" id="GO:0006814">
    <property type="term" value="P:sodium ion transport"/>
    <property type="evidence" value="ECO:0007669"/>
    <property type="project" value="UniProtKB-KW"/>
</dbReference>
<feature type="transmembrane region" description="Helical" evidence="12">
    <location>
        <begin position="35"/>
        <end position="60"/>
    </location>
</feature>
<protein>
    <submittedName>
        <fullName evidence="13">Uncharacterized protein</fullName>
    </submittedName>
</protein>
<dbReference type="PANTHER" id="PTHR42985">
    <property type="entry name" value="SODIUM-COUPLED MONOCARBOXYLATE TRANSPORTER"/>
    <property type="match status" value="1"/>
</dbReference>
<reference evidence="13 14" key="1">
    <citation type="journal article" date="2015" name="Genome Biol. Evol.">
        <title>Comparative Genomics of a Bacterivorous Green Alga Reveals Evolutionary Causalities and Consequences of Phago-Mixotrophic Mode of Nutrition.</title>
        <authorList>
            <person name="Burns J.A."/>
            <person name="Paasch A."/>
            <person name="Narechania A."/>
            <person name="Kim E."/>
        </authorList>
    </citation>
    <scope>NUCLEOTIDE SEQUENCE [LARGE SCALE GENOMIC DNA]</scope>
    <source>
        <strain evidence="13 14">PLY_AMNH</strain>
    </source>
</reference>
<accession>A0AAE0L643</accession>
<evidence type="ECO:0000256" key="3">
    <source>
        <dbReference type="ARBA" id="ARBA00022448"/>
    </source>
</evidence>
<dbReference type="Proteomes" id="UP001190700">
    <property type="component" value="Unassembled WGS sequence"/>
</dbReference>
<sequence>MLYGLVHYTGRMAGYQDTVQRYLCTSSLKEARRAIALSAVLSVPTWGLFYFVGTCLYVFYKHHESSLPEGTEADAVFPHFILHEMPTGFTGVVIAGVLAAAMSSMDSSLNSVSAVVVTDICKRCWLRGCSDRTYLVVARVVNALTAAVMIGVAIMLVLVSKESINDAYNAMVGVLGGASTALFLLALLGPRRTHLGNVSAIFGARATPLLEEPPPCLTR</sequence>
<keyword evidence="7" id="KW-0915">Sodium</keyword>
<name>A0AAE0L643_9CHLO</name>
<evidence type="ECO:0000256" key="4">
    <source>
        <dbReference type="ARBA" id="ARBA00022475"/>
    </source>
</evidence>
<dbReference type="InterPro" id="IPR001734">
    <property type="entry name" value="Na/solute_symporter"/>
</dbReference>
<keyword evidence="14" id="KW-1185">Reference proteome</keyword>
<evidence type="ECO:0000256" key="7">
    <source>
        <dbReference type="ARBA" id="ARBA00023053"/>
    </source>
</evidence>
<dbReference type="Pfam" id="PF00474">
    <property type="entry name" value="SSF"/>
    <property type="match status" value="1"/>
</dbReference>
<feature type="transmembrane region" description="Helical" evidence="12">
    <location>
        <begin position="136"/>
        <end position="158"/>
    </location>
</feature>
<comment type="caution">
    <text evidence="13">The sequence shown here is derived from an EMBL/GenBank/DDBJ whole genome shotgun (WGS) entry which is preliminary data.</text>
</comment>